<dbReference type="AlphaFoldDB" id="A0AB35IS59"/>
<reference evidence="1" key="1">
    <citation type="submission" date="2023-01" db="EMBL/GenBank/DDBJ databases">
        <title>Human gut microbiome strain richness.</title>
        <authorList>
            <person name="Chen-Liaw A."/>
        </authorList>
    </citation>
    <scope>NUCLEOTIDE SEQUENCE</scope>
    <source>
        <strain evidence="1">1001217st2_G6_1001217B_191108</strain>
    </source>
</reference>
<accession>A0AB35IS59</accession>
<name>A0AB35IS59_9FIRM</name>
<evidence type="ECO:0000313" key="1">
    <source>
        <dbReference type="EMBL" id="MDB7085993.1"/>
    </source>
</evidence>
<proteinExistence type="predicted"/>
<sequence>MEEQKNRDQNINCVIVMYDYYNLGKMLFQKLGAHTKDLYLLSIVSSYKQLTNYNDIDLIITTLPIDFI</sequence>
<dbReference type="Proteomes" id="UP001211987">
    <property type="component" value="Unassembled WGS sequence"/>
</dbReference>
<gene>
    <name evidence="1" type="ORF">PM738_19635</name>
</gene>
<organism evidence="1 2">
    <name type="scientific">Thomasclavelia ramosa</name>
    <dbReference type="NCBI Taxonomy" id="1547"/>
    <lineage>
        <taxon>Bacteria</taxon>
        <taxon>Bacillati</taxon>
        <taxon>Bacillota</taxon>
        <taxon>Erysipelotrichia</taxon>
        <taxon>Erysipelotrichales</taxon>
        <taxon>Coprobacillaceae</taxon>
        <taxon>Thomasclavelia</taxon>
    </lineage>
</organism>
<dbReference type="EMBL" id="JAQLKE010000071">
    <property type="protein sequence ID" value="MDB7085993.1"/>
    <property type="molecule type" value="Genomic_DNA"/>
</dbReference>
<evidence type="ECO:0000313" key="2">
    <source>
        <dbReference type="Proteomes" id="UP001211987"/>
    </source>
</evidence>
<protein>
    <submittedName>
        <fullName evidence="1">Uncharacterized protein</fullName>
    </submittedName>
</protein>
<dbReference type="RefSeq" id="WP_272019398.1">
    <property type="nucleotide sequence ID" value="NZ_JAQLKE010000071.1"/>
</dbReference>
<comment type="caution">
    <text evidence="1">The sequence shown here is derived from an EMBL/GenBank/DDBJ whole genome shotgun (WGS) entry which is preliminary data.</text>
</comment>